<evidence type="ECO:0000313" key="2">
    <source>
        <dbReference type="EMBL" id="VYU62089.1"/>
    </source>
</evidence>
<dbReference type="EMBL" id="CACRTO010000047">
    <property type="protein sequence ID" value="VYU62089.1"/>
    <property type="molecule type" value="Genomic_DNA"/>
</dbReference>
<dbReference type="Pfam" id="PF13487">
    <property type="entry name" value="HD_5"/>
    <property type="match status" value="1"/>
</dbReference>
<dbReference type="PANTHER" id="PTHR43155">
    <property type="entry name" value="CYCLIC DI-GMP PHOSPHODIESTERASE PA4108-RELATED"/>
    <property type="match status" value="1"/>
</dbReference>
<dbReference type="Gene3D" id="1.10.3210.10">
    <property type="entry name" value="Hypothetical protein af1432"/>
    <property type="match status" value="2"/>
</dbReference>
<protein>
    <submittedName>
        <fullName evidence="2">Cyclic di-GMP phosphodiesterase response regulator RpfG</fullName>
        <ecNumber evidence="2">3.1.4.52</ecNumber>
    </submittedName>
</protein>
<accession>A0A6N3GET8</accession>
<evidence type="ECO:0000259" key="1">
    <source>
        <dbReference type="PROSITE" id="PS51832"/>
    </source>
</evidence>
<dbReference type="CDD" id="cd00077">
    <property type="entry name" value="HDc"/>
    <property type="match status" value="2"/>
</dbReference>
<dbReference type="PROSITE" id="PS51832">
    <property type="entry name" value="HD_GYP"/>
    <property type="match status" value="1"/>
</dbReference>
<dbReference type="PANTHER" id="PTHR43155:SF2">
    <property type="entry name" value="CYCLIC DI-GMP PHOSPHODIESTERASE PA4108"/>
    <property type="match status" value="1"/>
</dbReference>
<dbReference type="Pfam" id="PF01966">
    <property type="entry name" value="HD"/>
    <property type="match status" value="1"/>
</dbReference>
<dbReference type="InterPro" id="IPR006674">
    <property type="entry name" value="HD_domain"/>
</dbReference>
<gene>
    <name evidence="2" type="primary">rpfG_4</name>
    <name evidence="2" type="ORF">CTLFYP3_03162</name>
</gene>
<dbReference type="InterPro" id="IPR037522">
    <property type="entry name" value="HD_GYP_dom"/>
</dbReference>
<dbReference type="SUPFAM" id="SSF109604">
    <property type="entry name" value="HD-domain/PDEase-like"/>
    <property type="match status" value="2"/>
</dbReference>
<dbReference type="InterPro" id="IPR003607">
    <property type="entry name" value="HD/PDEase_dom"/>
</dbReference>
<name>A0A6N3GET8_9CLOT</name>
<dbReference type="RefSeq" id="WP_156627614.1">
    <property type="nucleotide sequence ID" value="NZ_CACRTO010000047.1"/>
</dbReference>
<sequence>MQKVSLKKVLLVIQKALASMDNRMLGHGEEVAYIMYKLLKASNNYNDNEIVRLMEIAMFHDIGAYKVEERDQLLDIDSITPMNHAIYGSLFIKYFSPLSDLAPVILGHHMYPKDLEDEKNKFIPKEALLLHIADYISILKINCEKIDKNWIIEKFGDKVLPEHKKLIEIACTEYKLLENIMDNSYLEELYEIFDEIFLTREEIIGFIRMLTYAIDFRSESTVVHTIAVEEISAQIAKMLNIDGDTTRKIKIASMVHDIGKIVIPVSILEKTGKLIDEEYEKIKDHAIIGYKILSDLGVDDLRDIATLHHEKLDGSGYPFGLKGDEISLEVRIVAIADVVSALVNRRSYKDEYSKEKVISILSDMALNNKIDSEISNLVINNYDYIMNKVRINTEKILNIYNNLMEEYEVLLDKYKIVHY</sequence>
<reference evidence="2" key="1">
    <citation type="submission" date="2019-11" db="EMBL/GenBank/DDBJ databases">
        <authorList>
            <person name="Feng L."/>
        </authorList>
    </citation>
    <scope>NUCLEOTIDE SEQUENCE</scope>
    <source>
        <strain evidence="2">CTertiumLFYP3</strain>
    </source>
</reference>
<dbReference type="EC" id="3.1.4.52" evidence="2"/>
<dbReference type="AlphaFoldDB" id="A0A6N3GET8"/>
<feature type="domain" description="HD-GYP" evidence="1">
    <location>
        <begin position="199"/>
        <end position="394"/>
    </location>
</feature>
<organism evidence="2">
    <name type="scientific">Clostridium tertium</name>
    <dbReference type="NCBI Taxonomy" id="1559"/>
    <lineage>
        <taxon>Bacteria</taxon>
        <taxon>Bacillati</taxon>
        <taxon>Bacillota</taxon>
        <taxon>Clostridia</taxon>
        <taxon>Eubacteriales</taxon>
        <taxon>Clostridiaceae</taxon>
        <taxon>Clostridium</taxon>
    </lineage>
</organism>
<dbReference type="SMART" id="SM00471">
    <property type="entry name" value="HDc"/>
    <property type="match status" value="2"/>
</dbReference>
<proteinExistence type="predicted"/>
<dbReference type="GO" id="GO:0071111">
    <property type="term" value="F:cyclic-guanylate-specific phosphodiesterase activity"/>
    <property type="evidence" value="ECO:0007669"/>
    <property type="project" value="UniProtKB-EC"/>
</dbReference>
<keyword evidence="2" id="KW-0378">Hydrolase</keyword>